<dbReference type="InterPro" id="IPR008906">
    <property type="entry name" value="HATC_C_dom"/>
</dbReference>
<accession>A0A9N7N3V2</accession>
<feature type="region of interest" description="Disordered" evidence="1">
    <location>
        <begin position="193"/>
        <end position="244"/>
    </location>
</feature>
<dbReference type="InterPro" id="IPR012337">
    <property type="entry name" value="RNaseH-like_sf"/>
</dbReference>
<comment type="caution">
    <text evidence="3">The sequence shown here is derived from an EMBL/GenBank/DDBJ whole genome shotgun (WGS) entry which is preliminary data.</text>
</comment>
<dbReference type="SUPFAM" id="SSF53098">
    <property type="entry name" value="Ribonuclease H-like"/>
    <property type="match status" value="1"/>
</dbReference>
<evidence type="ECO:0000313" key="3">
    <source>
        <dbReference type="EMBL" id="CAA0826199.1"/>
    </source>
</evidence>
<keyword evidence="4" id="KW-1185">Reference proteome</keyword>
<dbReference type="GO" id="GO:0046983">
    <property type="term" value="F:protein dimerization activity"/>
    <property type="evidence" value="ECO:0007669"/>
    <property type="project" value="InterPro"/>
</dbReference>
<dbReference type="OrthoDB" id="2012664at2759"/>
<proteinExistence type="predicted"/>
<reference evidence="3" key="1">
    <citation type="submission" date="2019-12" db="EMBL/GenBank/DDBJ databases">
        <authorList>
            <person name="Scholes J."/>
        </authorList>
    </citation>
    <scope>NUCLEOTIDE SEQUENCE</scope>
</reference>
<evidence type="ECO:0000256" key="1">
    <source>
        <dbReference type="SAM" id="MobiDB-lite"/>
    </source>
</evidence>
<dbReference type="Proteomes" id="UP001153555">
    <property type="component" value="Unassembled WGS sequence"/>
</dbReference>
<protein>
    <submittedName>
        <fullName evidence="3">HAT dimerisation domain-containing protein / transposase-related</fullName>
    </submittedName>
</protein>
<feature type="compositionally biased region" description="Basic residues" evidence="1">
    <location>
        <begin position="210"/>
        <end position="220"/>
    </location>
</feature>
<name>A0A9N7N3V2_STRHE</name>
<sequence length="277" mass="31943">MDSDVPAMGFLYGYLVEAKNEIARRFNNDRSKFEDVFHIIDKRWDMTQDKIIEELRLFQDAEGSFGKEIAKRQWKNINFDPAKWWLNHGTSAPNLGKLAARVLSLTCSSSACERCWSSYEQVHTKKRNRILHDRMRDLVFVKFNSKLRQKKENKDRDPIVKSFHDALEDEDNEWITGTEPTEGKIEQEEETRALSHGVAAAPQGVERTKRTVKSKKRKRLIPTFEHEESSPSSDGEDDYDTYMLSGSGSEDVAAEQYSQIIALDALAANVELWMLMC</sequence>
<dbReference type="EMBL" id="CACSLK010027388">
    <property type="protein sequence ID" value="CAA0826199.1"/>
    <property type="molecule type" value="Genomic_DNA"/>
</dbReference>
<feature type="domain" description="HAT C-terminal dimerisation" evidence="2">
    <location>
        <begin position="70"/>
        <end position="144"/>
    </location>
</feature>
<evidence type="ECO:0000259" key="2">
    <source>
        <dbReference type="Pfam" id="PF05699"/>
    </source>
</evidence>
<gene>
    <name evidence="3" type="ORF">SHERM_22587</name>
</gene>
<evidence type="ECO:0000313" key="4">
    <source>
        <dbReference type="Proteomes" id="UP001153555"/>
    </source>
</evidence>
<organism evidence="3 4">
    <name type="scientific">Striga hermonthica</name>
    <name type="common">Purple witchweed</name>
    <name type="synonym">Buchnera hermonthica</name>
    <dbReference type="NCBI Taxonomy" id="68872"/>
    <lineage>
        <taxon>Eukaryota</taxon>
        <taxon>Viridiplantae</taxon>
        <taxon>Streptophyta</taxon>
        <taxon>Embryophyta</taxon>
        <taxon>Tracheophyta</taxon>
        <taxon>Spermatophyta</taxon>
        <taxon>Magnoliopsida</taxon>
        <taxon>eudicotyledons</taxon>
        <taxon>Gunneridae</taxon>
        <taxon>Pentapetalae</taxon>
        <taxon>asterids</taxon>
        <taxon>lamiids</taxon>
        <taxon>Lamiales</taxon>
        <taxon>Orobanchaceae</taxon>
        <taxon>Buchnereae</taxon>
        <taxon>Striga</taxon>
    </lineage>
</organism>
<dbReference type="AlphaFoldDB" id="A0A9N7N3V2"/>
<dbReference type="Pfam" id="PF05699">
    <property type="entry name" value="Dimer_Tnp_hAT"/>
    <property type="match status" value="1"/>
</dbReference>